<dbReference type="AlphaFoldDB" id="A0A5B7FBL2"/>
<protein>
    <recommendedName>
        <fullName evidence="3">Reverse transcriptase domain-containing protein</fullName>
    </recommendedName>
</protein>
<evidence type="ECO:0000313" key="1">
    <source>
        <dbReference type="EMBL" id="MPC41874.1"/>
    </source>
</evidence>
<dbReference type="EMBL" id="VSRR010005219">
    <property type="protein sequence ID" value="MPC41874.1"/>
    <property type="molecule type" value="Genomic_DNA"/>
</dbReference>
<dbReference type="OrthoDB" id="7477527at2759"/>
<dbReference type="InterPro" id="IPR043128">
    <property type="entry name" value="Rev_trsase/Diguanyl_cyclase"/>
</dbReference>
<dbReference type="SUPFAM" id="SSF56672">
    <property type="entry name" value="DNA/RNA polymerases"/>
    <property type="match status" value="1"/>
</dbReference>
<evidence type="ECO:0000313" key="2">
    <source>
        <dbReference type="Proteomes" id="UP000324222"/>
    </source>
</evidence>
<dbReference type="Gene3D" id="3.10.10.10">
    <property type="entry name" value="HIV Type 1 Reverse Transcriptase, subunit A, domain 1"/>
    <property type="match status" value="1"/>
</dbReference>
<dbReference type="InterPro" id="IPR043502">
    <property type="entry name" value="DNA/RNA_pol_sf"/>
</dbReference>
<proteinExistence type="predicted"/>
<dbReference type="Proteomes" id="UP000324222">
    <property type="component" value="Unassembled WGS sequence"/>
</dbReference>
<comment type="caution">
    <text evidence="1">The sequence shown here is derived from an EMBL/GenBank/DDBJ whole genome shotgun (WGS) entry which is preliminary data.</text>
</comment>
<dbReference type="GO" id="GO:0071897">
    <property type="term" value="P:DNA biosynthetic process"/>
    <property type="evidence" value="ECO:0007669"/>
    <property type="project" value="UniProtKB-ARBA"/>
</dbReference>
<sequence>MAWICSLNCIQEIVRRDAGHVVLGAFAGLSSAAPQRGLDCLGALARANLDIMQPCEMLHLRMMMLRRQAVIASGLASTARASQLRLVVPLVSDALHRFCFLRFRPLLLLRDPPTPMEFPVYRGGSDHNSALEASTGGWRSICDLSVLNRFLMVTHFRMETISSVLESMAEGEWMVSLDLLDAYYQGAWRQDAFSFLWDGVDLYAFPPFALIRRVLVRVRESQAVRMTLVAPLWPQADWFPLLLDLLMDSPRVLPMWQSLLRQPHRPLFHGSPEKLHLHMWRLSSVSSECEIFHTRLLSSCLVQSGSPPPQFTRRSEESFVVGSGIDLSTDPDLSSLFCSFVVSCPPRLPRLPAWNLSLVLWSLLRPYEPLRTASLRDVLFKTVFLLVLASAHRVSGLHSLSTEVRHSKGWTSMTFSFAPDFLAKTQCPGQHSFDEFTIPGLLDFVGRTR</sequence>
<dbReference type="Gene3D" id="3.30.70.270">
    <property type="match status" value="1"/>
</dbReference>
<gene>
    <name evidence="1" type="ORF">E2C01_035480</name>
</gene>
<evidence type="ECO:0008006" key="3">
    <source>
        <dbReference type="Google" id="ProtNLM"/>
    </source>
</evidence>
<reference evidence="1 2" key="1">
    <citation type="submission" date="2019-05" db="EMBL/GenBank/DDBJ databases">
        <title>Another draft genome of Portunus trituberculatus and its Hox gene families provides insights of decapod evolution.</title>
        <authorList>
            <person name="Jeong J.-H."/>
            <person name="Song I."/>
            <person name="Kim S."/>
            <person name="Choi T."/>
            <person name="Kim D."/>
            <person name="Ryu S."/>
            <person name="Kim W."/>
        </authorList>
    </citation>
    <scope>NUCLEOTIDE SEQUENCE [LARGE SCALE GENOMIC DNA]</scope>
    <source>
        <tissue evidence="1">Muscle</tissue>
    </source>
</reference>
<dbReference type="PANTHER" id="PTHR35617:SF3">
    <property type="entry name" value="CORE-BINDING (CB) DOMAIN-CONTAINING PROTEIN"/>
    <property type="match status" value="1"/>
</dbReference>
<name>A0A5B7FBL2_PORTR</name>
<keyword evidence="2" id="KW-1185">Reference proteome</keyword>
<accession>A0A5B7FBL2</accession>
<organism evidence="1 2">
    <name type="scientific">Portunus trituberculatus</name>
    <name type="common">Swimming crab</name>
    <name type="synonym">Neptunus trituberculatus</name>
    <dbReference type="NCBI Taxonomy" id="210409"/>
    <lineage>
        <taxon>Eukaryota</taxon>
        <taxon>Metazoa</taxon>
        <taxon>Ecdysozoa</taxon>
        <taxon>Arthropoda</taxon>
        <taxon>Crustacea</taxon>
        <taxon>Multicrustacea</taxon>
        <taxon>Malacostraca</taxon>
        <taxon>Eumalacostraca</taxon>
        <taxon>Eucarida</taxon>
        <taxon>Decapoda</taxon>
        <taxon>Pleocyemata</taxon>
        <taxon>Brachyura</taxon>
        <taxon>Eubrachyura</taxon>
        <taxon>Portunoidea</taxon>
        <taxon>Portunidae</taxon>
        <taxon>Portuninae</taxon>
        <taxon>Portunus</taxon>
    </lineage>
</organism>
<dbReference type="PANTHER" id="PTHR35617">
    <property type="entry name" value="PHAGE_INTEGRASE DOMAIN-CONTAINING PROTEIN"/>
    <property type="match status" value="1"/>
</dbReference>